<sequence>MIAVVVIEASCPERLGGAAVVFEASEAATEYLSVVWVDQRFIGANFARVVNQLTGAEVEVICRHSAEFEILPKPWIVERTFAWWNSCRRLSKDYEVLPEMSQAMIYGVMTRLMLRRLAKLQEQT</sequence>
<organism evidence="2 3">
    <name type="scientific">Neosynechococcus sphagnicola sy1</name>
    <dbReference type="NCBI Taxonomy" id="1497020"/>
    <lineage>
        <taxon>Bacteria</taxon>
        <taxon>Bacillati</taxon>
        <taxon>Cyanobacteriota</taxon>
        <taxon>Cyanophyceae</taxon>
        <taxon>Neosynechococcales</taxon>
        <taxon>Neosynechococcaceae</taxon>
        <taxon>Neosynechococcus</taxon>
    </lineage>
</organism>
<evidence type="ECO:0000313" key="3">
    <source>
        <dbReference type="Proteomes" id="UP000030170"/>
    </source>
</evidence>
<proteinExistence type="predicted"/>
<protein>
    <recommendedName>
        <fullName evidence="1">Transposase DDE domain-containing protein</fullName>
    </recommendedName>
</protein>
<dbReference type="Proteomes" id="UP000030170">
    <property type="component" value="Unassembled WGS sequence"/>
</dbReference>
<evidence type="ECO:0000313" key="2">
    <source>
        <dbReference type="EMBL" id="KGF71361.1"/>
    </source>
</evidence>
<gene>
    <name evidence="2" type="ORF">DO97_21660</name>
</gene>
<comment type="caution">
    <text evidence="2">The sequence shown here is derived from an EMBL/GenBank/DDBJ whole genome shotgun (WGS) entry which is preliminary data.</text>
</comment>
<dbReference type="PANTHER" id="PTHR30007">
    <property type="entry name" value="PHP DOMAIN PROTEIN"/>
    <property type="match status" value="1"/>
</dbReference>
<dbReference type="STRING" id="1497020.DO97_21660"/>
<reference evidence="2 3" key="1">
    <citation type="journal article" date="2014" name="Mol. Ecol.">
        <title>Evolution of Synechococcus.</title>
        <authorList>
            <person name="Dvorak P."/>
            <person name="Casamatta D."/>
            <person name="Hasler P."/>
            <person name="Poulickova A."/>
            <person name="Ondrej V."/>
            <person name="Sanges R."/>
        </authorList>
    </citation>
    <scope>NUCLEOTIDE SEQUENCE [LARGE SCALE GENOMIC DNA]</scope>
    <source>
        <strain evidence="2 3">CAUP A 1101</strain>
    </source>
</reference>
<name>A0A098TH48_9CYAN</name>
<dbReference type="PANTHER" id="PTHR30007:SF0">
    <property type="entry name" value="TRANSPOSASE"/>
    <property type="match status" value="1"/>
</dbReference>
<dbReference type="EMBL" id="JJML01000091">
    <property type="protein sequence ID" value="KGF71361.1"/>
    <property type="molecule type" value="Genomic_DNA"/>
</dbReference>
<keyword evidence="3" id="KW-1185">Reference proteome</keyword>
<dbReference type="AlphaFoldDB" id="A0A098TH48"/>
<dbReference type="InterPro" id="IPR025668">
    <property type="entry name" value="Tnp_DDE_dom"/>
</dbReference>
<evidence type="ECO:0000259" key="1">
    <source>
        <dbReference type="Pfam" id="PF13586"/>
    </source>
</evidence>
<dbReference type="Pfam" id="PF13586">
    <property type="entry name" value="DDE_Tnp_1_2"/>
    <property type="match status" value="1"/>
</dbReference>
<feature type="domain" description="Transposase DDE" evidence="1">
    <location>
        <begin position="35"/>
        <end position="115"/>
    </location>
</feature>
<accession>A0A098TH48</accession>